<accession>A0AAD6CY15</accession>
<dbReference type="Proteomes" id="UP001220324">
    <property type="component" value="Unassembled WGS sequence"/>
</dbReference>
<organism evidence="2 3">
    <name type="scientific">Penicillium frequentans</name>
    <dbReference type="NCBI Taxonomy" id="3151616"/>
    <lineage>
        <taxon>Eukaryota</taxon>
        <taxon>Fungi</taxon>
        <taxon>Dikarya</taxon>
        <taxon>Ascomycota</taxon>
        <taxon>Pezizomycotina</taxon>
        <taxon>Eurotiomycetes</taxon>
        <taxon>Eurotiomycetidae</taxon>
        <taxon>Eurotiales</taxon>
        <taxon>Aspergillaceae</taxon>
        <taxon>Penicillium</taxon>
    </lineage>
</organism>
<protein>
    <submittedName>
        <fullName evidence="2">Uncharacterized protein</fullName>
    </submittedName>
</protein>
<reference evidence="2 3" key="1">
    <citation type="journal article" date="2023" name="IMA Fungus">
        <title>Comparative genomic study of the Penicillium genus elucidates a diverse pangenome and 15 lateral gene transfer events.</title>
        <authorList>
            <person name="Petersen C."/>
            <person name="Sorensen T."/>
            <person name="Nielsen M.R."/>
            <person name="Sondergaard T.E."/>
            <person name="Sorensen J.L."/>
            <person name="Fitzpatrick D.A."/>
            <person name="Frisvad J.C."/>
            <person name="Nielsen K.L."/>
        </authorList>
    </citation>
    <scope>NUCLEOTIDE SEQUENCE [LARGE SCALE GENOMIC DNA]</scope>
    <source>
        <strain evidence="2 3">IBT 35679</strain>
    </source>
</reference>
<evidence type="ECO:0000256" key="1">
    <source>
        <dbReference type="SAM" id="MobiDB-lite"/>
    </source>
</evidence>
<name>A0AAD6CY15_9EURO</name>
<dbReference type="EMBL" id="JAQIZZ010000004">
    <property type="protein sequence ID" value="KAJ5544150.1"/>
    <property type="molecule type" value="Genomic_DNA"/>
</dbReference>
<sequence>MAERKKTNDSLALEDAFLKLVTVIQTIELRQSADHPIEEIVRPHEAKRIQYAFNLIHGTRPSVASKADERREKYRHFLLQLNDDELVVAGALGLGQTAIGNMKEAPRLRLPIKLKQRKNDFGSSLLASLAQALDVTRTNNASKEKRTLLPEVPISSSEIQPIPATPPVSGSSVIPFENLPSSSETRDPEHQQQNSSFSPRQEERPSEAEQNSLRGRVFALTHEDVRAVAISSQITGQVWMTDPYDNASFSFITMPITDEISFYFSTRRQRPVIVPWYDHQSIRILRSDFTYNTNAEVIVRFFSDFHGPTRR</sequence>
<evidence type="ECO:0000313" key="2">
    <source>
        <dbReference type="EMBL" id="KAJ5544150.1"/>
    </source>
</evidence>
<evidence type="ECO:0000313" key="3">
    <source>
        <dbReference type="Proteomes" id="UP001220324"/>
    </source>
</evidence>
<proteinExistence type="predicted"/>
<feature type="region of interest" description="Disordered" evidence="1">
    <location>
        <begin position="140"/>
        <end position="212"/>
    </location>
</feature>
<comment type="caution">
    <text evidence="2">The sequence shown here is derived from an EMBL/GenBank/DDBJ whole genome shotgun (WGS) entry which is preliminary data.</text>
</comment>
<dbReference type="AlphaFoldDB" id="A0AAD6CY15"/>
<gene>
    <name evidence="2" type="ORF">N7494_005429</name>
</gene>
<keyword evidence="3" id="KW-1185">Reference proteome</keyword>